<dbReference type="AlphaFoldDB" id="A0A128A1W6"/>
<name>A0A128A1W6_9ARCH</name>
<accession>A0A128A1W6</accession>
<protein>
    <submittedName>
        <fullName evidence="1">Uncharacterized protein</fullName>
    </submittedName>
</protein>
<proteinExistence type="predicted"/>
<organism evidence="1 2">
    <name type="scientific">Nitrosotalea devaniterrae</name>
    <dbReference type="NCBI Taxonomy" id="1078905"/>
    <lineage>
        <taxon>Archaea</taxon>
        <taxon>Nitrososphaerota</taxon>
        <taxon>Nitrososphaeria</taxon>
        <taxon>Nitrosotaleales</taxon>
        <taxon>Nitrosotaleaceae</taxon>
        <taxon>Nitrosotalea</taxon>
    </lineage>
</organism>
<evidence type="ECO:0000313" key="2">
    <source>
        <dbReference type="Proteomes" id="UP000196239"/>
    </source>
</evidence>
<dbReference type="Proteomes" id="UP000196239">
    <property type="component" value="Chromosome 1"/>
</dbReference>
<dbReference type="EMBL" id="LN890280">
    <property type="protein sequence ID" value="CUR51331.1"/>
    <property type="molecule type" value="Genomic_DNA"/>
</dbReference>
<gene>
    <name evidence="1" type="ORF">NDEV_0566</name>
</gene>
<keyword evidence="2" id="KW-1185">Reference proteome</keyword>
<dbReference type="KEGG" id="ndv:NDEV_0566"/>
<reference evidence="2" key="1">
    <citation type="submission" date="2015-10" db="EMBL/GenBank/DDBJ databases">
        <authorList>
            <person name="Lehtovirta-Morley L.E."/>
            <person name="Vieille C."/>
        </authorList>
    </citation>
    <scope>NUCLEOTIDE SEQUENCE [LARGE SCALE GENOMIC DNA]</scope>
</reference>
<evidence type="ECO:0000313" key="1">
    <source>
        <dbReference type="EMBL" id="CUR51331.1"/>
    </source>
</evidence>
<sequence length="58" mass="6738">MSRVCCNNEPHYQVIYDGGIMGNDEILVCDIHITKHPFDKKIISKNIITCFKNEKKLE</sequence>